<feature type="region of interest" description="Disordered" evidence="4">
    <location>
        <begin position="390"/>
        <end position="471"/>
    </location>
</feature>
<evidence type="ECO:0000256" key="1">
    <source>
        <dbReference type="ARBA" id="ARBA00004502"/>
    </source>
</evidence>
<dbReference type="PANTHER" id="PTHR14024:SF48">
    <property type="entry name" value="PERILIPIN 6"/>
    <property type="match status" value="1"/>
</dbReference>
<dbReference type="GO" id="GO:0005829">
    <property type="term" value="C:cytosol"/>
    <property type="evidence" value="ECO:0007669"/>
    <property type="project" value="TreeGrafter"/>
</dbReference>
<keyword evidence="3" id="KW-0551">Lipid droplet</keyword>
<sequence>MIFVIVTQLSCFINSPLMGFGEREMSSHPDHETNAVLRASHLPLVHSALQMVTSMYSGVKGRYRLLGLMGGMAEVGVRSFSQEAMRRATPLLQSLEPQIEVANSFALVGLDHLEKNYPILNQSTDESTSEQPGCRNNRIQQKKRVMNHLKDAFFLTLDDVQLWVVDGLDAALDQLERLADVGRVAVQQLQNTQVGQAAMSGLDEVLSRLEDATAYYLPLPPTLRQEWELRVQQYESEDDGDEPSMWTRVRSLLLTLSLQLYHRLMKIREQLQRVVRTMGDAADKVGLLQVLKLSGDLLQFLQGLLMALVYQAEALREASLNAVRVRATMLAELRVVRQVRGVPVQIQELLQELREVAKIILQLVVNTTPLYNMLQKPSPQEVEEFLNQEELVSDNSSRRGSTNSLFLKAMDGRPRRRRSLHSRAARGSGGPVSPDPPNGRRRSSLKEPQASEVEGMPLPSEGAAPRRPSAAELLLAPLKQFVSQSQKAFEYLTPNSSENAANDTETADS</sequence>
<dbReference type="GeneTree" id="ENSGT00950000182920"/>
<evidence type="ECO:0000256" key="2">
    <source>
        <dbReference type="ARBA" id="ARBA00006311"/>
    </source>
</evidence>
<dbReference type="Proteomes" id="UP000005207">
    <property type="component" value="Linkage group LG11"/>
</dbReference>
<organism evidence="5 6">
    <name type="scientific">Oreochromis niloticus</name>
    <name type="common">Nile tilapia</name>
    <name type="synonym">Tilapia nilotica</name>
    <dbReference type="NCBI Taxonomy" id="8128"/>
    <lineage>
        <taxon>Eukaryota</taxon>
        <taxon>Metazoa</taxon>
        <taxon>Chordata</taxon>
        <taxon>Craniata</taxon>
        <taxon>Vertebrata</taxon>
        <taxon>Euteleostomi</taxon>
        <taxon>Actinopterygii</taxon>
        <taxon>Neopterygii</taxon>
        <taxon>Teleostei</taxon>
        <taxon>Neoteleostei</taxon>
        <taxon>Acanthomorphata</taxon>
        <taxon>Ovalentaria</taxon>
        <taxon>Cichlomorphae</taxon>
        <taxon>Cichliformes</taxon>
        <taxon>Cichlidae</taxon>
        <taxon>African cichlids</taxon>
        <taxon>Pseudocrenilabrinae</taxon>
        <taxon>Oreochromini</taxon>
        <taxon>Oreochromis</taxon>
    </lineage>
</organism>
<evidence type="ECO:0000256" key="4">
    <source>
        <dbReference type="SAM" id="MobiDB-lite"/>
    </source>
</evidence>
<reference evidence="6" key="1">
    <citation type="submission" date="2012-01" db="EMBL/GenBank/DDBJ databases">
        <title>The Genome Sequence of Oreochromis niloticus (Nile Tilapia).</title>
        <authorList>
            <consortium name="Broad Institute Genome Assembly Team"/>
            <consortium name="Broad Institute Sequencing Platform"/>
            <person name="Di Palma F."/>
            <person name="Johnson J."/>
            <person name="Lander E.S."/>
            <person name="Lindblad-Toh K."/>
        </authorList>
    </citation>
    <scope>NUCLEOTIDE SEQUENCE [LARGE SCALE GENOMIC DNA]</scope>
</reference>
<feature type="compositionally biased region" description="Polar residues" evidence="4">
    <location>
        <begin position="393"/>
        <end position="405"/>
    </location>
</feature>
<dbReference type="GO" id="GO:0010890">
    <property type="term" value="P:positive regulation of triglyceride storage"/>
    <property type="evidence" value="ECO:0007669"/>
    <property type="project" value="TreeGrafter"/>
</dbReference>
<keyword evidence="6" id="KW-1185">Reference proteome</keyword>
<evidence type="ECO:0000313" key="5">
    <source>
        <dbReference type="Ensembl" id="ENSONIP00000068125.1"/>
    </source>
</evidence>
<feature type="compositionally biased region" description="Basic residues" evidence="4">
    <location>
        <begin position="414"/>
        <end position="424"/>
    </location>
</feature>
<proteinExistence type="inferred from homology"/>
<dbReference type="PANTHER" id="PTHR14024">
    <property type="entry name" value="PERILIPIN"/>
    <property type="match status" value="1"/>
</dbReference>
<reference evidence="5" key="3">
    <citation type="submission" date="2025-09" db="UniProtKB">
        <authorList>
            <consortium name="Ensembl"/>
        </authorList>
    </citation>
    <scope>IDENTIFICATION</scope>
</reference>
<dbReference type="InParanoid" id="A0A669E504"/>
<evidence type="ECO:0000313" key="6">
    <source>
        <dbReference type="Proteomes" id="UP000005207"/>
    </source>
</evidence>
<dbReference type="Pfam" id="PF03036">
    <property type="entry name" value="Perilipin"/>
    <property type="match status" value="1"/>
</dbReference>
<comment type="subcellular location">
    <subcellularLocation>
        <location evidence="1">Lipid droplet</location>
    </subcellularLocation>
</comment>
<evidence type="ECO:0000256" key="3">
    <source>
        <dbReference type="ARBA" id="ARBA00022677"/>
    </source>
</evidence>
<reference evidence="5" key="2">
    <citation type="submission" date="2025-08" db="UniProtKB">
        <authorList>
            <consortium name="Ensembl"/>
        </authorList>
    </citation>
    <scope>IDENTIFICATION</scope>
</reference>
<comment type="similarity">
    <text evidence="2">Belongs to the perilipin family.</text>
</comment>
<dbReference type="FunCoup" id="A0A669E504">
    <property type="interactions" value="83"/>
</dbReference>
<name>A0A669E504_ORENI</name>
<dbReference type="GO" id="GO:0019915">
    <property type="term" value="P:lipid storage"/>
    <property type="evidence" value="ECO:0007669"/>
    <property type="project" value="TreeGrafter"/>
</dbReference>
<dbReference type="Ensembl" id="ENSONIT00000069339.1">
    <property type="protein sequence ID" value="ENSONIP00000068125.1"/>
    <property type="gene ID" value="ENSONIG00000002155.2"/>
</dbReference>
<dbReference type="InterPro" id="IPR004279">
    <property type="entry name" value="Perilipin"/>
</dbReference>
<dbReference type="GO" id="GO:0005811">
    <property type="term" value="C:lipid droplet"/>
    <property type="evidence" value="ECO:0007669"/>
    <property type="project" value="UniProtKB-SubCell"/>
</dbReference>
<protein>
    <submittedName>
        <fullName evidence="5">Perilipin-5</fullName>
    </submittedName>
</protein>
<dbReference type="OMA" id="TMRREWE"/>
<gene>
    <name evidence="5" type="primary">plin6</name>
</gene>
<dbReference type="AlphaFoldDB" id="A0A669E504"/>
<accession>A0A669E504</accession>